<reference evidence="2" key="1">
    <citation type="submission" date="2019-11" db="EMBL/GenBank/DDBJ databases">
        <authorList>
            <person name="Feng L."/>
        </authorList>
    </citation>
    <scope>NUCLEOTIDE SEQUENCE</scope>
    <source>
        <strain evidence="2">CbolteaeLFYP116</strain>
    </source>
</reference>
<dbReference type="InterPro" id="IPR013022">
    <property type="entry name" value="Xyl_isomerase-like_TIM-brl"/>
</dbReference>
<gene>
    <name evidence="2" type="ORF">CBLFYP116_02632</name>
</gene>
<accession>A0A6N2VB49</accession>
<dbReference type="SUPFAM" id="SSF51658">
    <property type="entry name" value="Xylose isomerase-like"/>
    <property type="match status" value="1"/>
</dbReference>
<organism evidence="2">
    <name type="scientific">Enterocloster bolteae</name>
    <dbReference type="NCBI Taxonomy" id="208479"/>
    <lineage>
        <taxon>Bacteria</taxon>
        <taxon>Bacillati</taxon>
        <taxon>Bacillota</taxon>
        <taxon>Clostridia</taxon>
        <taxon>Lachnospirales</taxon>
        <taxon>Lachnospiraceae</taxon>
        <taxon>Enterocloster</taxon>
    </lineage>
</organism>
<dbReference type="InterPro" id="IPR036237">
    <property type="entry name" value="Xyl_isomerase-like_sf"/>
</dbReference>
<proteinExistence type="predicted"/>
<dbReference type="EMBL" id="CACRTF010000014">
    <property type="protein sequence ID" value="VYT27634.1"/>
    <property type="molecule type" value="Genomic_DNA"/>
</dbReference>
<dbReference type="GeneID" id="23115730"/>
<protein>
    <submittedName>
        <fullName evidence="2">Fructoselysine 3-epimerase</fullName>
    </submittedName>
</protein>
<dbReference type="Gene3D" id="3.20.20.150">
    <property type="entry name" value="Divalent-metal-dependent TIM barrel enzymes"/>
    <property type="match status" value="1"/>
</dbReference>
<dbReference type="AlphaFoldDB" id="A0A6N2VB49"/>
<dbReference type="RefSeq" id="WP_002577367.1">
    <property type="nucleotide sequence ID" value="NZ_BAABZS010000001.1"/>
</dbReference>
<feature type="domain" description="Xylose isomerase-like TIM barrel" evidence="1">
    <location>
        <begin position="27"/>
        <end position="271"/>
    </location>
</feature>
<evidence type="ECO:0000259" key="1">
    <source>
        <dbReference type="Pfam" id="PF01261"/>
    </source>
</evidence>
<sequence>MRNLKTEQIAAANYPYFKYSLEYALDSLERMGAARMEFYACSPHLHVDDAGLSQVRAVKRQLKDHHLTPICFTPEQCLYPVNIASRDVNARKRSLDVYVKSMEFAAEMDIELCQFLSGFGCLDEKDEDIWKRAVESVAYLGRIAQGYGITIALETSPKEYTVTETAKDITRMIEEVGCPAVKGMIDTATLGFADETMEGAIADLGPYLRHVHVGDGKPNGHFALGEGELNLPHMIDELDKAAYPYYLSLEILNNLYTRNPEYAMKKSYDWLVGYISGSIRPQEG</sequence>
<name>A0A6N2VB49_9FIRM</name>
<dbReference type="PANTHER" id="PTHR12110:SF41">
    <property type="entry name" value="INOSOSE DEHYDRATASE"/>
    <property type="match status" value="1"/>
</dbReference>
<dbReference type="InterPro" id="IPR050312">
    <property type="entry name" value="IolE/XylAMocC-like"/>
</dbReference>
<evidence type="ECO:0000313" key="2">
    <source>
        <dbReference type="EMBL" id="VYT27634.1"/>
    </source>
</evidence>
<dbReference type="PANTHER" id="PTHR12110">
    <property type="entry name" value="HYDROXYPYRUVATE ISOMERASE"/>
    <property type="match status" value="1"/>
</dbReference>
<dbReference type="Pfam" id="PF01261">
    <property type="entry name" value="AP_endonuc_2"/>
    <property type="match status" value="1"/>
</dbReference>